<dbReference type="Pfam" id="PF03764">
    <property type="entry name" value="EFG_IV"/>
    <property type="match status" value="2"/>
</dbReference>
<gene>
    <name evidence="7" type="ORF">IQ13_3096</name>
</gene>
<dbReference type="NCBIfam" id="TIGR00231">
    <property type="entry name" value="small_GTP"/>
    <property type="match status" value="1"/>
</dbReference>
<dbReference type="Gene3D" id="3.30.70.240">
    <property type="match status" value="1"/>
</dbReference>
<dbReference type="SMART" id="SM00838">
    <property type="entry name" value="EFG_C"/>
    <property type="match status" value="1"/>
</dbReference>
<dbReference type="OrthoDB" id="9801591at2"/>
<dbReference type="InterPro" id="IPR053905">
    <property type="entry name" value="EF-G-like_DII"/>
</dbReference>
<dbReference type="Gene3D" id="3.40.50.300">
    <property type="entry name" value="P-loop containing nucleotide triphosphate hydrolases"/>
    <property type="match status" value="1"/>
</dbReference>
<keyword evidence="8" id="KW-1185">Reference proteome</keyword>
<dbReference type="FunFam" id="3.30.70.240:FF:000001">
    <property type="entry name" value="Elongation factor G"/>
    <property type="match status" value="1"/>
</dbReference>
<evidence type="ECO:0000256" key="3">
    <source>
        <dbReference type="ARBA" id="ARBA00022741"/>
    </source>
</evidence>
<dbReference type="Proteomes" id="UP000316167">
    <property type="component" value="Unassembled WGS sequence"/>
</dbReference>
<dbReference type="CDD" id="cd04170">
    <property type="entry name" value="EF-G_bact"/>
    <property type="match status" value="1"/>
</dbReference>
<evidence type="ECO:0000256" key="1">
    <source>
        <dbReference type="ARBA" id="ARBA00013902"/>
    </source>
</evidence>
<dbReference type="CDD" id="cd01434">
    <property type="entry name" value="EFG_mtEFG1_IV"/>
    <property type="match status" value="1"/>
</dbReference>
<dbReference type="InterPro" id="IPR005225">
    <property type="entry name" value="Small_GTP-bd"/>
</dbReference>
<dbReference type="CDD" id="cd03713">
    <property type="entry name" value="EFG_mtEFG_C"/>
    <property type="match status" value="1"/>
</dbReference>
<evidence type="ECO:0000256" key="5">
    <source>
        <dbReference type="ARBA" id="ARBA00024731"/>
    </source>
</evidence>
<evidence type="ECO:0000256" key="4">
    <source>
        <dbReference type="ARBA" id="ARBA00023134"/>
    </source>
</evidence>
<dbReference type="Gene3D" id="3.30.70.870">
    <property type="entry name" value="Elongation Factor G (Translational Gtpase), domain 3"/>
    <property type="match status" value="1"/>
</dbReference>
<accession>A0A562SGJ0</accession>
<dbReference type="SUPFAM" id="SSF52540">
    <property type="entry name" value="P-loop containing nucleoside triphosphate hydrolases"/>
    <property type="match status" value="1"/>
</dbReference>
<comment type="caution">
    <text evidence="7">The sequence shown here is derived from an EMBL/GenBank/DDBJ whole genome shotgun (WGS) entry which is preliminary data.</text>
</comment>
<dbReference type="InterPro" id="IPR000640">
    <property type="entry name" value="EFG_V-like"/>
</dbReference>
<dbReference type="InterPro" id="IPR035649">
    <property type="entry name" value="EFG_V"/>
</dbReference>
<keyword evidence="3" id="KW-0547">Nucleotide-binding</keyword>
<dbReference type="GO" id="GO:0003924">
    <property type="term" value="F:GTPase activity"/>
    <property type="evidence" value="ECO:0007669"/>
    <property type="project" value="InterPro"/>
</dbReference>
<dbReference type="InterPro" id="IPR020568">
    <property type="entry name" value="Ribosomal_Su5_D2-typ_SF"/>
</dbReference>
<organism evidence="7 8">
    <name type="scientific">Lacibacter cauensis</name>
    <dbReference type="NCBI Taxonomy" id="510947"/>
    <lineage>
        <taxon>Bacteria</taxon>
        <taxon>Pseudomonadati</taxon>
        <taxon>Bacteroidota</taxon>
        <taxon>Chitinophagia</taxon>
        <taxon>Chitinophagales</taxon>
        <taxon>Chitinophagaceae</taxon>
        <taxon>Lacibacter</taxon>
    </lineage>
</organism>
<reference evidence="7 8" key="1">
    <citation type="journal article" date="2015" name="Stand. Genomic Sci.">
        <title>Genomic Encyclopedia of Bacterial and Archaeal Type Strains, Phase III: the genomes of soil and plant-associated and newly described type strains.</title>
        <authorList>
            <person name="Whitman W.B."/>
            <person name="Woyke T."/>
            <person name="Klenk H.P."/>
            <person name="Zhou Y."/>
            <person name="Lilburn T.G."/>
            <person name="Beck B.J."/>
            <person name="De Vos P."/>
            <person name="Vandamme P."/>
            <person name="Eisen J.A."/>
            <person name="Garrity G."/>
            <person name="Hugenholtz P."/>
            <person name="Kyrpides N.C."/>
        </authorList>
    </citation>
    <scope>NUCLEOTIDE SEQUENCE [LARGE SCALE GENOMIC DNA]</scope>
    <source>
        <strain evidence="7 8">CGMCC 1.7271</strain>
    </source>
</reference>
<dbReference type="InterPro" id="IPR041095">
    <property type="entry name" value="EFG_II"/>
</dbReference>
<dbReference type="GO" id="GO:0003746">
    <property type="term" value="F:translation elongation factor activity"/>
    <property type="evidence" value="ECO:0007669"/>
    <property type="project" value="UniProtKB-KW"/>
</dbReference>
<evidence type="ECO:0000313" key="8">
    <source>
        <dbReference type="Proteomes" id="UP000316167"/>
    </source>
</evidence>
<dbReference type="InterPro" id="IPR027417">
    <property type="entry name" value="P-loop_NTPase"/>
</dbReference>
<dbReference type="AlphaFoldDB" id="A0A562SGJ0"/>
<evidence type="ECO:0000256" key="2">
    <source>
        <dbReference type="ARBA" id="ARBA00017872"/>
    </source>
</evidence>
<evidence type="ECO:0000313" key="7">
    <source>
        <dbReference type="EMBL" id="TWI80419.1"/>
    </source>
</evidence>
<dbReference type="SUPFAM" id="SSF54211">
    <property type="entry name" value="Ribosomal protein S5 domain 2-like"/>
    <property type="match status" value="1"/>
</dbReference>
<dbReference type="GO" id="GO:0005525">
    <property type="term" value="F:GTP binding"/>
    <property type="evidence" value="ECO:0007669"/>
    <property type="project" value="UniProtKB-KW"/>
</dbReference>
<dbReference type="InterPro" id="IPR035647">
    <property type="entry name" value="EFG_III/V"/>
</dbReference>
<dbReference type="Pfam" id="PF14492">
    <property type="entry name" value="EFG_III"/>
    <property type="match status" value="1"/>
</dbReference>
<dbReference type="PROSITE" id="PS51722">
    <property type="entry name" value="G_TR_2"/>
    <property type="match status" value="1"/>
</dbReference>
<evidence type="ECO:0000259" key="6">
    <source>
        <dbReference type="PROSITE" id="PS51722"/>
    </source>
</evidence>
<dbReference type="PRINTS" id="PR00315">
    <property type="entry name" value="ELONGATNFCT"/>
</dbReference>
<protein>
    <recommendedName>
        <fullName evidence="2">Elongation factor G</fullName>
    </recommendedName>
    <alternativeName>
        <fullName evidence="1">Tetracycline resistance protein TetQ</fullName>
    </alternativeName>
</protein>
<proteinExistence type="predicted"/>
<dbReference type="InterPro" id="IPR047872">
    <property type="entry name" value="EFG_IV"/>
</dbReference>
<dbReference type="PANTHER" id="PTHR43261">
    <property type="entry name" value="TRANSLATION ELONGATION FACTOR G-RELATED"/>
    <property type="match status" value="1"/>
</dbReference>
<dbReference type="InterPro" id="IPR000795">
    <property type="entry name" value="T_Tr_GTP-bd_dom"/>
</dbReference>
<dbReference type="CDD" id="cd04088">
    <property type="entry name" value="EFG_mtEFG_II"/>
    <property type="match status" value="1"/>
</dbReference>
<dbReference type="Gene3D" id="3.30.230.10">
    <property type="match status" value="1"/>
</dbReference>
<comment type="function">
    <text evidence="5">Catalyzes the GTP-dependent ribosomal translocation step during translation elongation. During this step, the ribosome changes from the pre-translocational (PRE) to the post-translocational (POST) state as the newly formed A-site-bound peptidyl-tRNA and P-site-bound deacylated tRNA move to the P and E sites, respectively. Catalyzes the coordinated movement of the two tRNA molecules, the mRNA and conformational changes in the ribosome.</text>
</comment>
<keyword evidence="7" id="KW-0251">Elongation factor</keyword>
<dbReference type="InterPro" id="IPR009000">
    <property type="entry name" value="Transl_B-barrel_sf"/>
</dbReference>
<dbReference type="EMBL" id="VLLE01000005">
    <property type="protein sequence ID" value="TWI80419.1"/>
    <property type="molecule type" value="Genomic_DNA"/>
</dbReference>
<keyword evidence="4" id="KW-0342">GTP-binding</keyword>
<dbReference type="Pfam" id="PF00679">
    <property type="entry name" value="EFG_C"/>
    <property type="match status" value="1"/>
</dbReference>
<sequence>MADFDTSHVKNIVLLGHAGSGKTTLAESMLYEAGIINRRGTIAERNTVADYHELEQERGNSVFSKLLHSKWRGYKINILDTPGYDDFAGEVISALRVADTGVMLLNAAHGVEVGTDIIWEYTEEFKTPMIFAVNKLDEETADFDKTVAEAKAHFGSNITVVQYPRQQGAGFHEIIDVLRMTMYKFKDGGGKPEKLAIPDDEKEKADLLHKELIEAVAGNDETLMEKYFDKGELDEDEIKEGMKKAMIHHDLFPLFCLSAERNMGSGRLMGFIDNVCPSANEMPPQTTKAGNTLPCDANGAACIFVFKTVTEQHVGELSFFKVYSGTIKTGMELVNENTGVSEKINQLFVVEGNKRTPVNELVAGDIGATLKLKNTHVNNTLHERGKDMELMPIVFPASNLTMAIESTKKGEEEKLAAALHELRNEDATFKVEVSPELKQTLIHCQGDMHLAVAKWKIENLHKLDVKFTRPRIPFRETIRKSAESMYRHKKQSGGSGQFGEVHLRIEPWYEGMPEPDGLNVRGKETHALPWGGKLVYYNCIVGGAIDQRFLPSILKGVMEKMQEGPLTGSFVRDVRVSVFDGKMHAVDSNDISFKIAGLQAFRQAFQQADPQLLEPMYHVEVLCPEDLTGAVIGDLQTRRAMVEGMDTEGHFTKVIAKVPLAEMQDYSSNLRSFTQGRAKFRMHFLDYEAVPFEVQRKLADDYSKVAKEEVMA</sequence>
<dbReference type="NCBIfam" id="NF009381">
    <property type="entry name" value="PRK12740.1-5"/>
    <property type="match status" value="1"/>
</dbReference>
<dbReference type="InterPro" id="IPR014721">
    <property type="entry name" value="Ribsml_uS5_D2-typ_fold_subgr"/>
</dbReference>
<keyword evidence="7" id="KW-0648">Protein biosynthesis</keyword>
<dbReference type="Pfam" id="PF00009">
    <property type="entry name" value="GTP_EFTU"/>
    <property type="match status" value="1"/>
</dbReference>
<name>A0A562SGJ0_9BACT</name>
<dbReference type="InterPro" id="IPR005517">
    <property type="entry name" value="Transl_elong_EFG/EF2_IV"/>
</dbReference>
<dbReference type="GO" id="GO:0032790">
    <property type="term" value="P:ribosome disassembly"/>
    <property type="evidence" value="ECO:0007669"/>
    <property type="project" value="TreeGrafter"/>
</dbReference>
<dbReference type="SUPFAM" id="SSF50447">
    <property type="entry name" value="Translation proteins"/>
    <property type="match status" value="1"/>
</dbReference>
<dbReference type="SUPFAM" id="SSF54980">
    <property type="entry name" value="EF-G C-terminal domain-like"/>
    <property type="match status" value="2"/>
</dbReference>
<feature type="domain" description="Tr-type G" evidence="6">
    <location>
        <begin position="7"/>
        <end position="285"/>
    </location>
</feature>
<dbReference type="Gene3D" id="2.40.30.10">
    <property type="entry name" value="Translation factors"/>
    <property type="match status" value="1"/>
</dbReference>
<dbReference type="Pfam" id="PF22042">
    <property type="entry name" value="EF-G_D2"/>
    <property type="match status" value="1"/>
</dbReference>
<dbReference type="RefSeq" id="WP_144887331.1">
    <property type="nucleotide sequence ID" value="NZ_VLLE01000005.1"/>
</dbReference>
<dbReference type="SMART" id="SM00889">
    <property type="entry name" value="EFG_IV"/>
    <property type="match status" value="1"/>
</dbReference>
<dbReference type="PANTHER" id="PTHR43261:SF6">
    <property type="entry name" value="ELONGATION FACTOR G-LIKE PROTEIN"/>
    <property type="match status" value="1"/>
</dbReference>